<dbReference type="PANTHER" id="PTHR37840">
    <property type="entry name" value="L-FUCOSE ISOMERASE"/>
    <property type="match status" value="1"/>
</dbReference>
<comment type="pathway">
    <text evidence="7">Carbohydrate degradation; L-fucose degradation; L-lactaldehyde and glycerone phosphate from L-fucose: step 1/3.</text>
</comment>
<dbReference type="GO" id="GO:0030145">
    <property type="term" value="F:manganese ion binding"/>
    <property type="evidence" value="ECO:0007669"/>
    <property type="project" value="UniProtKB-UniRule"/>
</dbReference>
<keyword evidence="2 7" id="KW-0479">Metal-binding</keyword>
<dbReference type="NCBIfam" id="NF008220">
    <property type="entry name" value="PRK10991.1"/>
    <property type="match status" value="1"/>
</dbReference>
<dbReference type="Proteomes" id="UP000236151">
    <property type="component" value="Unassembled WGS sequence"/>
</dbReference>
<dbReference type="InterPro" id="IPR038392">
    <property type="entry name" value="Fucose_isomerase_dom2_sf"/>
</dbReference>
<keyword evidence="3 7" id="KW-0464">Manganese</keyword>
<dbReference type="Pfam" id="PF07882">
    <property type="entry name" value="Fucose_iso_N2"/>
    <property type="match status" value="1"/>
</dbReference>
<evidence type="ECO:0000256" key="6">
    <source>
        <dbReference type="ARBA" id="ARBA00023277"/>
    </source>
</evidence>
<dbReference type="OrthoDB" id="9760430at2"/>
<evidence type="ECO:0000313" key="11">
    <source>
        <dbReference type="EMBL" id="PNT95588.1"/>
    </source>
</evidence>
<dbReference type="InterPro" id="IPR012889">
    <property type="entry name" value="Fucose_isomerase_N2"/>
</dbReference>
<evidence type="ECO:0000256" key="4">
    <source>
        <dbReference type="ARBA" id="ARBA00023235"/>
    </source>
</evidence>
<keyword evidence="5 7" id="KW-0294">Fucose metabolism</keyword>
<dbReference type="InterPro" id="IPR009015">
    <property type="entry name" value="Fucose_isomerase_N/cen_sf"/>
</dbReference>
<dbReference type="KEGG" id="cthd:CDO33_09230"/>
<comment type="function">
    <text evidence="7">Converts the aldose L-fucose into the corresponding ketose L-fuculose.</text>
</comment>
<evidence type="ECO:0000259" key="8">
    <source>
        <dbReference type="Pfam" id="PF02952"/>
    </source>
</evidence>
<evidence type="ECO:0000256" key="5">
    <source>
        <dbReference type="ARBA" id="ARBA00023253"/>
    </source>
</evidence>
<comment type="subcellular location">
    <subcellularLocation>
        <location evidence="7">Cytoplasm</location>
    </subcellularLocation>
</comment>
<reference evidence="11 12" key="1">
    <citation type="submission" date="2017-06" db="EMBL/GenBank/DDBJ databases">
        <title>Investigating the central metabolism of Clostridium thermosuccinogenes.</title>
        <authorList>
            <person name="Koendjbiharie J.G."/>
            <person name="van Kranenburg R."/>
        </authorList>
    </citation>
    <scope>NUCLEOTIDE SEQUENCE [LARGE SCALE GENOMIC DNA]</scope>
    <source>
        <strain evidence="11 12">DSM 5806</strain>
    </source>
</reference>
<dbReference type="GO" id="GO:0042355">
    <property type="term" value="P:L-fucose catabolic process"/>
    <property type="evidence" value="ECO:0007669"/>
    <property type="project" value="UniProtKB-UniRule"/>
</dbReference>
<feature type="domain" description="L-fucose isomerase C-terminal" evidence="8">
    <location>
        <begin position="404"/>
        <end position="567"/>
    </location>
</feature>
<dbReference type="NCBIfam" id="TIGR01089">
    <property type="entry name" value="fucI"/>
    <property type="match status" value="1"/>
</dbReference>
<dbReference type="Pfam" id="PF02952">
    <property type="entry name" value="Fucose_iso_C"/>
    <property type="match status" value="1"/>
</dbReference>
<comment type="cofactor">
    <cofactor evidence="7">
        <name>Mn(2+)</name>
        <dbReference type="ChEBI" id="CHEBI:29035"/>
    </cofactor>
</comment>
<dbReference type="EMBL" id="NIOJ01000063">
    <property type="protein sequence ID" value="PNT95588.1"/>
    <property type="molecule type" value="Genomic_DNA"/>
</dbReference>
<dbReference type="InterPro" id="IPR005763">
    <property type="entry name" value="Fucose_isomerase"/>
</dbReference>
<dbReference type="GO" id="GO:0008736">
    <property type="term" value="F:L-fucose isomerase activity"/>
    <property type="evidence" value="ECO:0007669"/>
    <property type="project" value="UniProtKB-UniRule"/>
</dbReference>
<dbReference type="GO" id="GO:0005737">
    <property type="term" value="C:cytoplasm"/>
    <property type="evidence" value="ECO:0007669"/>
    <property type="project" value="UniProtKB-SubCell"/>
</dbReference>
<feature type="binding site" evidence="7">
    <location>
        <position position="351"/>
    </location>
    <ligand>
        <name>Mn(2+)</name>
        <dbReference type="ChEBI" id="CHEBI:29035"/>
    </ligand>
</feature>
<dbReference type="FunFam" id="3.40.50.1070:FF:000001">
    <property type="entry name" value="L-fucose isomerase"/>
    <property type="match status" value="1"/>
</dbReference>
<dbReference type="SUPFAM" id="SSF53743">
    <property type="entry name" value="FucI/AraA N-terminal and middle domains"/>
    <property type="match status" value="1"/>
</dbReference>
<feature type="active site" description="Proton acceptor" evidence="7">
    <location>
        <position position="375"/>
    </location>
</feature>
<dbReference type="FunFam" id="3.20.14.10:FF:000001">
    <property type="entry name" value="L-fucose isomerase"/>
    <property type="match status" value="1"/>
</dbReference>
<dbReference type="InterPro" id="IPR004216">
    <property type="entry name" value="Fuc/Ara_isomerase_C"/>
</dbReference>
<keyword evidence="1 7" id="KW-0963">Cytoplasm</keyword>
<dbReference type="InterPro" id="IPR038391">
    <property type="entry name" value="Fucose_iso_dom1_sf"/>
</dbReference>
<feature type="domain" description="L-fucose isomerase N-terminal-1" evidence="9">
    <location>
        <begin position="21"/>
        <end position="188"/>
    </location>
</feature>
<dbReference type="UniPathway" id="UPA00563">
    <property type="reaction ID" value="UER00624"/>
</dbReference>
<dbReference type="EC" id="5.3.1.25" evidence="7"/>
<evidence type="ECO:0000259" key="10">
    <source>
        <dbReference type="Pfam" id="PF07882"/>
    </source>
</evidence>
<dbReference type="AlphaFoldDB" id="A0A2K2F835"/>
<feature type="binding site" evidence="7">
    <location>
        <position position="541"/>
    </location>
    <ligand>
        <name>Mn(2+)</name>
        <dbReference type="ChEBI" id="CHEBI:29035"/>
    </ligand>
</feature>
<dbReference type="Pfam" id="PF07881">
    <property type="entry name" value="Fucose_iso_N1"/>
    <property type="match status" value="1"/>
</dbReference>
<dbReference type="GO" id="GO:0008790">
    <property type="term" value="F:arabinose isomerase activity"/>
    <property type="evidence" value="ECO:0007669"/>
    <property type="project" value="TreeGrafter"/>
</dbReference>
<dbReference type="GO" id="GO:0019571">
    <property type="term" value="P:D-arabinose catabolic process"/>
    <property type="evidence" value="ECO:0007669"/>
    <property type="project" value="TreeGrafter"/>
</dbReference>
<feature type="active site" description="Proton acceptor" evidence="7">
    <location>
        <position position="351"/>
    </location>
</feature>
<evidence type="ECO:0000256" key="3">
    <source>
        <dbReference type="ARBA" id="ARBA00023211"/>
    </source>
</evidence>
<evidence type="ECO:0000256" key="2">
    <source>
        <dbReference type="ARBA" id="ARBA00022723"/>
    </source>
</evidence>
<organism evidence="11 12">
    <name type="scientific">Clostridium thermosuccinogenes</name>
    <dbReference type="NCBI Taxonomy" id="84032"/>
    <lineage>
        <taxon>Bacteria</taxon>
        <taxon>Bacillati</taxon>
        <taxon>Bacillota</taxon>
        <taxon>Clostridia</taxon>
        <taxon>Eubacteriales</taxon>
        <taxon>Clostridiaceae</taxon>
        <taxon>Clostridium</taxon>
    </lineage>
</organism>
<proteinExistence type="inferred from homology"/>
<evidence type="ECO:0000259" key="9">
    <source>
        <dbReference type="Pfam" id="PF07881"/>
    </source>
</evidence>
<sequence length="606" mass="66472">MANINDLKMNPPVNRLRGSLPKIGIRPVIDGRRKGVRESLEEQTMNMAKMAAKFLSDNLRHPNGMPVECVIADTCIGGVAEAAQTAEKFAREGVGVSLTVTPCWCYGSETIDMDPFIPKAVWGFNGTERPGAVYLAAALAGHNQKGLPAFGIYGRDVQDANDTSIPADVAEKLLLFAKAGLATATMRGKSYLSMGSVSMGIAGSIVDDHFFQNYLGMRNEYVDMSEFVRRIEEGIYDKEEYERALKWTRENCKEGSDLNPVSKQCSREVKDKQWETCVKMAIIARDLMIGNPKLAELGYGEEALGHNAIASGFQGQRQWTDHFPNGDFMEAILNSSFDWNGIREAFVVATENDSLNGVAMLFGHLLTNTAQVFADVRTYWSPDAVKRVTGKELTGLAANGIIHLINSGAASLDGTGQQSINGNPVMKPFWDITPEEAGKCLDATSWRPASLDYFRGGGFSSNFCTRGGMPITMSRINIIKGLGPVMQIAEGYTVELPQDVHDILNNRTDPTWPTTWFAPRLTGKGAFKDVYSVMNNWGANHGAFSYGHIGAELITLASMLRIPVCMHNVPEEKIFRPSAWSAFGTNDLEGADYRACKNFGPIYGKY</sequence>
<dbReference type="Gene3D" id="3.20.14.10">
    <property type="entry name" value="L-fucose/L-arabinose isomerase, C-terminal"/>
    <property type="match status" value="1"/>
</dbReference>
<evidence type="ECO:0000256" key="1">
    <source>
        <dbReference type="ARBA" id="ARBA00022490"/>
    </source>
</evidence>
<keyword evidence="6 7" id="KW-0119">Carbohydrate metabolism</keyword>
<comment type="catalytic activity">
    <reaction evidence="7">
        <text>L-fucose = L-fuculose</text>
        <dbReference type="Rhea" id="RHEA:17233"/>
        <dbReference type="ChEBI" id="CHEBI:2181"/>
        <dbReference type="ChEBI" id="CHEBI:17617"/>
        <dbReference type="EC" id="5.3.1.25"/>
    </reaction>
</comment>
<dbReference type="SUPFAM" id="SSF50443">
    <property type="entry name" value="FucI/AraA C-terminal domain-like"/>
    <property type="match status" value="1"/>
</dbReference>
<dbReference type="Gene3D" id="3.40.50.1070">
    <property type="match status" value="1"/>
</dbReference>
<keyword evidence="12" id="KW-1185">Reference proteome</keyword>
<comment type="caution">
    <text evidence="11">The sequence shown here is derived from an EMBL/GenBank/DDBJ whole genome shotgun (WGS) entry which is preliminary data.</text>
</comment>
<dbReference type="InterPro" id="IPR015888">
    <property type="entry name" value="Fuc_isomerase_C"/>
</dbReference>
<feature type="binding site" evidence="7">
    <location>
        <position position="375"/>
    </location>
    <ligand>
        <name>Mn(2+)</name>
        <dbReference type="ChEBI" id="CHEBI:29035"/>
    </ligand>
</feature>
<dbReference type="HAMAP" id="MF_01254">
    <property type="entry name" value="Fucose_iso"/>
    <property type="match status" value="1"/>
</dbReference>
<comment type="similarity">
    <text evidence="7">Belongs to the L-fucose isomerase family.</text>
</comment>
<feature type="domain" description="L-fucose isomerase N-terminal-2" evidence="10">
    <location>
        <begin position="189"/>
        <end position="368"/>
    </location>
</feature>
<protein>
    <recommendedName>
        <fullName evidence="7">L-fucose isomerase</fullName>
        <shortName evidence="7">FucIase</shortName>
        <ecNumber evidence="7">5.3.1.25</ecNumber>
    </recommendedName>
    <alternativeName>
        <fullName evidence="7">6-deoxy-L-galactose isomerase</fullName>
    </alternativeName>
</protein>
<dbReference type="InterPro" id="IPR038393">
    <property type="entry name" value="Fuc_iso_dom3_sf"/>
</dbReference>
<dbReference type="InterPro" id="IPR012888">
    <property type="entry name" value="Fucose_iso_N1"/>
</dbReference>
<dbReference type="RefSeq" id="WP_103082899.1">
    <property type="nucleotide sequence ID" value="NZ_CP021850.1"/>
</dbReference>
<gene>
    <name evidence="7" type="primary">fucI</name>
    <name evidence="11" type="ORF">CDQ84_16805</name>
</gene>
<dbReference type="Gene3D" id="3.40.275.10">
    <property type="entry name" value="L-fucose Isomerase, Chain A, domain 2"/>
    <property type="match status" value="1"/>
</dbReference>
<evidence type="ECO:0000313" key="12">
    <source>
        <dbReference type="Proteomes" id="UP000236151"/>
    </source>
</evidence>
<evidence type="ECO:0000256" key="7">
    <source>
        <dbReference type="HAMAP-Rule" id="MF_01254"/>
    </source>
</evidence>
<accession>A0A2K2F835</accession>
<keyword evidence="4 7" id="KW-0413">Isomerase</keyword>
<name>A0A2K2F835_9CLOT</name>
<dbReference type="PANTHER" id="PTHR37840:SF1">
    <property type="entry name" value="L-FUCOSE ISOMERASE"/>
    <property type="match status" value="1"/>
</dbReference>